<comment type="caution">
    <text evidence="1">The sequence shown here is derived from an EMBL/GenBank/DDBJ whole genome shotgun (WGS) entry which is preliminary data.</text>
</comment>
<dbReference type="AlphaFoldDB" id="A2A0D7"/>
<accession>A2A0D7</accession>
<gene>
    <name evidence="1" type="ORF">M23134_01268</name>
</gene>
<name>A2A0D7_MICM2</name>
<evidence type="ECO:0000313" key="1">
    <source>
        <dbReference type="EMBL" id="EAY23892.1"/>
    </source>
</evidence>
<protein>
    <submittedName>
        <fullName evidence="1">Uncharacterized protein</fullName>
    </submittedName>
</protein>
<proteinExistence type="predicted"/>
<reference evidence="1 2" key="1">
    <citation type="submission" date="2007-01" db="EMBL/GenBank/DDBJ databases">
        <authorList>
            <person name="Haygood M."/>
            <person name="Podell S."/>
            <person name="Anderson C."/>
            <person name="Hopkinson B."/>
            <person name="Roe K."/>
            <person name="Barbeau K."/>
            <person name="Gaasterland T."/>
            <person name="Ferriera S."/>
            <person name="Johnson J."/>
            <person name="Kravitz S."/>
            <person name="Beeson K."/>
            <person name="Sutton G."/>
            <person name="Rogers Y.-H."/>
            <person name="Friedman R."/>
            <person name="Frazier M."/>
            <person name="Venter J.C."/>
        </authorList>
    </citation>
    <scope>NUCLEOTIDE SEQUENCE [LARGE SCALE GENOMIC DNA]</scope>
    <source>
        <strain evidence="1 2">ATCC 23134</strain>
    </source>
</reference>
<dbReference type="EMBL" id="AAWS01000099">
    <property type="protein sequence ID" value="EAY23892.1"/>
    <property type="molecule type" value="Genomic_DNA"/>
</dbReference>
<dbReference type="Proteomes" id="UP000004095">
    <property type="component" value="Unassembled WGS sequence"/>
</dbReference>
<evidence type="ECO:0000313" key="2">
    <source>
        <dbReference type="Proteomes" id="UP000004095"/>
    </source>
</evidence>
<sequence length="139" mass="15263">MPGYRYSLSVGQQSRTPALSSFGRQGCHAACGSLLPPRAAQWHLRAWLPAPPRAFLRAFLIVYFQKKKKPFVSSFATLFVWCISAHACPTWHPQNAYRSRSLGGSAGILQPSSFAQAYPRKTATPLGFGCEHGRAPTRG</sequence>
<organism evidence="1 2">
    <name type="scientific">Microscilla marina ATCC 23134</name>
    <dbReference type="NCBI Taxonomy" id="313606"/>
    <lineage>
        <taxon>Bacteria</taxon>
        <taxon>Pseudomonadati</taxon>
        <taxon>Bacteroidota</taxon>
        <taxon>Cytophagia</taxon>
        <taxon>Cytophagales</taxon>
        <taxon>Microscillaceae</taxon>
        <taxon>Microscilla</taxon>
    </lineage>
</organism>
<keyword evidence="2" id="KW-1185">Reference proteome</keyword>